<name>A0ABX9G0F4_9ENTR</name>
<comment type="caution">
    <text evidence="1">The sequence shown here is derived from an EMBL/GenBank/DDBJ whole genome shotgun (WGS) entry which is preliminary data.</text>
</comment>
<accession>A0ABX9G0F4</accession>
<organism evidence="1 2">
    <name type="scientific">Pseudocitrobacter faecalis</name>
    <dbReference type="NCBI Taxonomy" id="1398493"/>
    <lineage>
        <taxon>Bacteria</taxon>
        <taxon>Pseudomonadati</taxon>
        <taxon>Pseudomonadota</taxon>
        <taxon>Gammaproteobacteria</taxon>
        <taxon>Enterobacterales</taxon>
        <taxon>Enterobacteriaceae</taxon>
        <taxon>Pseudocitrobacter</taxon>
    </lineage>
</organism>
<proteinExistence type="predicted"/>
<evidence type="ECO:0000313" key="1">
    <source>
        <dbReference type="EMBL" id="RBP13433.1"/>
    </source>
</evidence>
<gene>
    <name evidence="1" type="ORF">DFQ50_102166</name>
</gene>
<dbReference type="RefSeq" id="WP_112923966.1">
    <property type="nucleotide sequence ID" value="NZ_QNRL01000002.1"/>
</dbReference>
<evidence type="ECO:0008006" key="3">
    <source>
        <dbReference type="Google" id="ProtNLM"/>
    </source>
</evidence>
<dbReference type="EMBL" id="QNRL01000002">
    <property type="protein sequence ID" value="RBP13433.1"/>
    <property type="molecule type" value="Genomic_DNA"/>
</dbReference>
<keyword evidence="2" id="KW-1185">Reference proteome</keyword>
<evidence type="ECO:0000313" key="2">
    <source>
        <dbReference type="Proteomes" id="UP000253201"/>
    </source>
</evidence>
<protein>
    <recommendedName>
        <fullName evidence="3">Tail assembly chaperone</fullName>
    </recommendedName>
</protein>
<dbReference type="Proteomes" id="UP000253201">
    <property type="component" value="Unassembled WGS sequence"/>
</dbReference>
<reference evidence="1 2" key="1">
    <citation type="submission" date="2018-06" db="EMBL/GenBank/DDBJ databases">
        <title>Genomic Encyclopedia of Type Strains, Phase IV (KMG-IV): sequencing the most valuable type-strain genomes for metagenomic binning, comparative biology and taxonomic classification.</title>
        <authorList>
            <person name="Goeker M."/>
        </authorList>
    </citation>
    <scope>NUCLEOTIDE SEQUENCE [LARGE SCALE GENOMIC DNA]</scope>
    <source>
        <strain evidence="1 2">DSM 27453</strain>
    </source>
</reference>
<sequence>MNLQDVLNKLAPKKHTYSIEGIDLYIHRARAKDISKLTDPMECVSVCTCDEIGDPIFSTEDIEGRVNLNVLDSEVVAKIYMAIMDLYKESDVVDEIEKK</sequence>